<dbReference type="Pfam" id="PF07366">
    <property type="entry name" value="SnoaL"/>
    <property type="match status" value="1"/>
</dbReference>
<accession>A0A7Y7YII0</accession>
<comment type="caution">
    <text evidence="1">The sequence shown here is derived from an EMBL/GenBank/DDBJ whole genome shotgun (WGS) entry which is preliminary data.</text>
</comment>
<dbReference type="AlphaFoldDB" id="A0A7Y7YII0"/>
<protein>
    <submittedName>
        <fullName evidence="1">Ester cyclase</fullName>
    </submittedName>
</protein>
<dbReference type="InterPro" id="IPR009959">
    <property type="entry name" value="Cyclase_SnoaL-like"/>
</dbReference>
<dbReference type="EMBL" id="JACAQD010000049">
    <property type="protein sequence ID" value="NWC36928.1"/>
    <property type="molecule type" value="Genomic_DNA"/>
</dbReference>
<reference evidence="1 2" key="1">
    <citation type="submission" date="2020-04" db="EMBL/GenBank/DDBJ databases">
        <title>Molecular characterization of pseudomonads from Agaricus bisporus reveal novel blotch 2 pathogens in Western Europe.</title>
        <authorList>
            <person name="Taparia T."/>
            <person name="Krijger M."/>
            <person name="Haynes E."/>
            <person name="Elpinstone J.G."/>
            <person name="Noble R."/>
            <person name="Van Der Wolf J."/>
        </authorList>
    </citation>
    <scope>NUCLEOTIDE SEQUENCE [LARGE SCALE GENOMIC DNA]</scope>
    <source>
        <strain evidence="1 2">IPO3737</strain>
    </source>
</reference>
<dbReference type="InterPro" id="IPR032710">
    <property type="entry name" value="NTF2-like_dom_sf"/>
</dbReference>
<proteinExistence type="predicted"/>
<dbReference type="Proteomes" id="UP000520592">
    <property type="component" value="Unassembled WGS sequence"/>
</dbReference>
<dbReference type="SUPFAM" id="SSF54427">
    <property type="entry name" value="NTF2-like"/>
    <property type="match status" value="1"/>
</dbReference>
<dbReference type="GO" id="GO:0030638">
    <property type="term" value="P:polyketide metabolic process"/>
    <property type="evidence" value="ECO:0007669"/>
    <property type="project" value="InterPro"/>
</dbReference>
<dbReference type="RefSeq" id="WP_177060546.1">
    <property type="nucleotide sequence ID" value="NZ_JACAPB010000030.1"/>
</dbReference>
<sequence length="137" mass="15310">MTGNKAVEIVESFWREVWQKQDPQAAARFVSEDFVITSGGTDVVGRAAFIEWIGAFLAKIDDFDFASIETFQNAEGTRVASRWVLEGRNNGFIGNRACGTPFKMQGTAVWGVRPDGQLDHNWVERNALEVQRELLAS</sequence>
<name>A0A7Y7YII0_9PSED</name>
<dbReference type="Gene3D" id="3.10.450.50">
    <property type="match status" value="1"/>
</dbReference>
<organism evidence="1 2">
    <name type="scientific">Pseudomonas gingeri</name>
    <dbReference type="NCBI Taxonomy" id="117681"/>
    <lineage>
        <taxon>Bacteria</taxon>
        <taxon>Pseudomonadati</taxon>
        <taxon>Pseudomonadota</taxon>
        <taxon>Gammaproteobacteria</taxon>
        <taxon>Pseudomonadales</taxon>
        <taxon>Pseudomonadaceae</taxon>
        <taxon>Pseudomonas</taxon>
    </lineage>
</organism>
<evidence type="ECO:0000313" key="2">
    <source>
        <dbReference type="Proteomes" id="UP000520592"/>
    </source>
</evidence>
<gene>
    <name evidence="1" type="ORF">HX876_31725</name>
</gene>
<evidence type="ECO:0000313" key="1">
    <source>
        <dbReference type="EMBL" id="NWC36928.1"/>
    </source>
</evidence>